<sequence length="73" mass="7952">MTVYVMPADALGQAVLNNPVHKEGTTKIEIPYVGNIEQDTLHVISKNKDYPAYKVALAIAAGQIKIEDVRSAE</sequence>
<evidence type="ECO:0000313" key="1">
    <source>
        <dbReference type="EMBL" id="KKL23196.1"/>
    </source>
</evidence>
<gene>
    <name evidence="1" type="ORF">LCGC14_2427840</name>
</gene>
<organism evidence="1">
    <name type="scientific">marine sediment metagenome</name>
    <dbReference type="NCBI Taxonomy" id="412755"/>
    <lineage>
        <taxon>unclassified sequences</taxon>
        <taxon>metagenomes</taxon>
        <taxon>ecological metagenomes</taxon>
    </lineage>
</organism>
<proteinExistence type="predicted"/>
<dbReference type="AlphaFoldDB" id="A0A0F9DZW2"/>
<name>A0A0F9DZW2_9ZZZZ</name>
<dbReference type="EMBL" id="LAZR01037065">
    <property type="protein sequence ID" value="KKL23196.1"/>
    <property type="molecule type" value="Genomic_DNA"/>
</dbReference>
<comment type="caution">
    <text evidence="1">The sequence shown here is derived from an EMBL/GenBank/DDBJ whole genome shotgun (WGS) entry which is preliminary data.</text>
</comment>
<protein>
    <submittedName>
        <fullName evidence="1">Uncharacterized protein</fullName>
    </submittedName>
</protein>
<reference evidence="1" key="1">
    <citation type="journal article" date="2015" name="Nature">
        <title>Complex archaea that bridge the gap between prokaryotes and eukaryotes.</title>
        <authorList>
            <person name="Spang A."/>
            <person name="Saw J.H."/>
            <person name="Jorgensen S.L."/>
            <person name="Zaremba-Niedzwiedzka K."/>
            <person name="Martijn J."/>
            <person name="Lind A.E."/>
            <person name="van Eijk R."/>
            <person name="Schleper C."/>
            <person name="Guy L."/>
            <person name="Ettema T.J."/>
        </authorList>
    </citation>
    <scope>NUCLEOTIDE SEQUENCE</scope>
</reference>
<accession>A0A0F9DZW2</accession>